<evidence type="ECO:0008006" key="3">
    <source>
        <dbReference type="Google" id="ProtNLM"/>
    </source>
</evidence>
<evidence type="ECO:0000313" key="1">
    <source>
        <dbReference type="EMBL" id="MDP9763135.1"/>
    </source>
</evidence>
<dbReference type="Proteomes" id="UP001232163">
    <property type="component" value="Unassembled WGS sequence"/>
</dbReference>
<accession>A0ABT9M9B2</accession>
<proteinExistence type="predicted"/>
<gene>
    <name evidence="1" type="ORF">QO006_000548</name>
</gene>
<organism evidence="1 2">
    <name type="scientific">Deinococcus enclensis</name>
    <dbReference type="NCBI Taxonomy" id="1049582"/>
    <lineage>
        <taxon>Bacteria</taxon>
        <taxon>Thermotogati</taxon>
        <taxon>Deinococcota</taxon>
        <taxon>Deinococci</taxon>
        <taxon>Deinococcales</taxon>
        <taxon>Deinococcaceae</taxon>
        <taxon>Deinococcus</taxon>
    </lineage>
</organism>
<dbReference type="EMBL" id="JAURUR010000001">
    <property type="protein sequence ID" value="MDP9763135.1"/>
    <property type="molecule type" value="Genomic_DNA"/>
</dbReference>
<dbReference type="RefSeq" id="WP_307463914.1">
    <property type="nucleotide sequence ID" value="NZ_JAURUR010000001.1"/>
</dbReference>
<comment type="caution">
    <text evidence="1">The sequence shown here is derived from an EMBL/GenBank/DDBJ whole genome shotgun (WGS) entry which is preliminary data.</text>
</comment>
<reference evidence="1 2" key="1">
    <citation type="submission" date="2023-07" db="EMBL/GenBank/DDBJ databases">
        <title>Genomic Encyclopedia of Type Strains, Phase IV (KMG-IV): sequencing the most valuable type-strain genomes for metagenomic binning, comparative biology and taxonomic classification.</title>
        <authorList>
            <person name="Goeker M."/>
        </authorList>
    </citation>
    <scope>NUCLEOTIDE SEQUENCE [LARGE SCALE GENOMIC DNA]</scope>
    <source>
        <strain evidence="1 2">NIO-1023</strain>
    </source>
</reference>
<name>A0ABT9M9B2_9DEIO</name>
<sequence length="124" mass="13705">MTRAGSQKRREGQRRPTIVCLCGSVRFLEAFDQASLRETLAGRIVLSVGSHRQRDEDALAHLTDGERAAALDHLAALHRHKIDLADEILVINTGGYTGPSTRAEIAYARAHGKTIRWVEEPHAD</sequence>
<evidence type="ECO:0000313" key="2">
    <source>
        <dbReference type="Proteomes" id="UP001232163"/>
    </source>
</evidence>
<keyword evidence="2" id="KW-1185">Reference proteome</keyword>
<protein>
    <recommendedName>
        <fullName evidence="3">DUF2493 domain-containing protein</fullName>
    </recommendedName>
</protein>